<feature type="region of interest" description="Disordered" evidence="1">
    <location>
        <begin position="43"/>
        <end position="62"/>
    </location>
</feature>
<sequence length="125" mass="13960">MRPYISVISAALLSVVLALKASADDEGMYQKPITEPDIFHVDNTTKKTKPSKPKVKGLGQPCKSSDQCLPELCCLRRQWGGPRICLPRARRYQRCSEDQVKGGYYLGHCPCLIGKHTCEYGFCIP</sequence>
<dbReference type="PANTHER" id="PTHR10041:SF5">
    <property type="entry name" value="LEUCINE-RICH COLIPASE-LIKE PROTEIN 1"/>
    <property type="match status" value="1"/>
</dbReference>
<dbReference type="PANTHER" id="PTHR10041">
    <property type="entry name" value="COLIPASE"/>
    <property type="match status" value="1"/>
</dbReference>
<feature type="signal peptide" evidence="2">
    <location>
        <begin position="1"/>
        <end position="23"/>
    </location>
</feature>
<name>A0A0C9R511_AMBAM</name>
<proteinExistence type="evidence at transcript level"/>
<protein>
    <submittedName>
        <fullName evidence="3">Putative tick ixodegrin</fullName>
    </submittedName>
</protein>
<dbReference type="GO" id="GO:0007586">
    <property type="term" value="P:digestion"/>
    <property type="evidence" value="ECO:0007669"/>
    <property type="project" value="InterPro"/>
</dbReference>
<dbReference type="GO" id="GO:0008047">
    <property type="term" value="F:enzyme activator activity"/>
    <property type="evidence" value="ECO:0007669"/>
    <property type="project" value="InterPro"/>
</dbReference>
<dbReference type="GO" id="GO:0016042">
    <property type="term" value="P:lipid catabolic process"/>
    <property type="evidence" value="ECO:0007669"/>
    <property type="project" value="InterPro"/>
</dbReference>
<reference evidence="3" key="1">
    <citation type="journal article" date="2015" name="PLoS ONE">
        <title>An Insight into the Sialome of the Lone Star Tick, Amblyomma americanum, with a Glimpse on Its Time Dependent Gene Expression.</title>
        <authorList>
            <person name="Karim S."/>
            <person name="Ribeiro J.M."/>
        </authorList>
    </citation>
    <scope>NUCLEOTIDE SEQUENCE</scope>
    <source>
        <tissue evidence="3">Salivary gland</tissue>
    </source>
</reference>
<feature type="chain" id="PRO_5002201602" evidence="2">
    <location>
        <begin position="24"/>
        <end position="125"/>
    </location>
</feature>
<dbReference type="GO" id="GO:0005576">
    <property type="term" value="C:extracellular region"/>
    <property type="evidence" value="ECO:0007669"/>
    <property type="project" value="InterPro"/>
</dbReference>
<dbReference type="InterPro" id="IPR001981">
    <property type="entry name" value="Colipase"/>
</dbReference>
<dbReference type="Gene3D" id="2.10.80.10">
    <property type="entry name" value="Lipase, subunit A"/>
    <property type="match status" value="1"/>
</dbReference>
<dbReference type="AlphaFoldDB" id="A0A0C9R511"/>
<dbReference type="EMBL" id="GBZX01000720">
    <property type="protein sequence ID" value="JAG92020.1"/>
    <property type="molecule type" value="mRNA"/>
</dbReference>
<evidence type="ECO:0000313" key="3">
    <source>
        <dbReference type="EMBL" id="JAG92020.1"/>
    </source>
</evidence>
<keyword evidence="2" id="KW-0732">Signal</keyword>
<organism evidence="3">
    <name type="scientific">Amblyomma americanum</name>
    <name type="common">Lone star tick</name>
    <dbReference type="NCBI Taxonomy" id="6943"/>
    <lineage>
        <taxon>Eukaryota</taxon>
        <taxon>Metazoa</taxon>
        <taxon>Ecdysozoa</taxon>
        <taxon>Arthropoda</taxon>
        <taxon>Chelicerata</taxon>
        <taxon>Arachnida</taxon>
        <taxon>Acari</taxon>
        <taxon>Parasitiformes</taxon>
        <taxon>Ixodida</taxon>
        <taxon>Ixodoidea</taxon>
        <taxon>Ixodidae</taxon>
        <taxon>Amblyomminae</taxon>
        <taxon>Amblyomma</taxon>
    </lineage>
</organism>
<evidence type="ECO:0000256" key="2">
    <source>
        <dbReference type="SAM" id="SignalP"/>
    </source>
</evidence>
<evidence type="ECO:0000256" key="1">
    <source>
        <dbReference type="SAM" id="MobiDB-lite"/>
    </source>
</evidence>
<feature type="compositionally biased region" description="Basic residues" evidence="1">
    <location>
        <begin position="46"/>
        <end position="55"/>
    </location>
</feature>
<accession>A0A0C9R511</accession>